<reference evidence="1 2" key="1">
    <citation type="submission" date="2017-04" db="EMBL/GenBank/DDBJ databases">
        <authorList>
            <person name="Afonso C.L."/>
            <person name="Miller P.J."/>
            <person name="Scott M.A."/>
            <person name="Spackman E."/>
            <person name="Goraichik I."/>
            <person name="Dimitrov K.M."/>
            <person name="Suarez D.L."/>
            <person name="Swayne D.E."/>
        </authorList>
    </citation>
    <scope>NUCLEOTIDE SEQUENCE [LARGE SCALE GENOMIC DNA]</scope>
    <source>
        <strain evidence="1 2">DSM 43828</strain>
    </source>
</reference>
<evidence type="ECO:0000313" key="1">
    <source>
        <dbReference type="EMBL" id="SMD24218.1"/>
    </source>
</evidence>
<proteinExistence type="predicted"/>
<keyword evidence="2" id="KW-1185">Reference proteome</keyword>
<protein>
    <submittedName>
        <fullName evidence="1">Uncharacterized protein</fullName>
    </submittedName>
</protein>
<gene>
    <name evidence="1" type="ORF">SAMN05661093_08364</name>
</gene>
<dbReference type="Proteomes" id="UP000192674">
    <property type="component" value="Unassembled WGS sequence"/>
</dbReference>
<evidence type="ECO:0000313" key="2">
    <source>
        <dbReference type="Proteomes" id="UP000192674"/>
    </source>
</evidence>
<organism evidence="1 2">
    <name type="scientific">Kibdelosporangium aridum</name>
    <dbReference type="NCBI Taxonomy" id="2030"/>
    <lineage>
        <taxon>Bacteria</taxon>
        <taxon>Bacillati</taxon>
        <taxon>Actinomycetota</taxon>
        <taxon>Actinomycetes</taxon>
        <taxon>Pseudonocardiales</taxon>
        <taxon>Pseudonocardiaceae</taxon>
        <taxon>Kibdelosporangium</taxon>
    </lineage>
</organism>
<dbReference type="RefSeq" id="WP_033389267.1">
    <property type="nucleotide sequence ID" value="NZ_FWXV01000010.1"/>
</dbReference>
<accession>A0A1Y5Y1Z7</accession>
<dbReference type="AlphaFoldDB" id="A0A1Y5Y1Z7"/>
<dbReference type="OrthoDB" id="3678149at2"/>
<name>A0A1Y5Y1Z7_KIBAR</name>
<dbReference type="EMBL" id="FWXV01000010">
    <property type="protein sequence ID" value="SMD24218.1"/>
    <property type="molecule type" value="Genomic_DNA"/>
</dbReference>
<sequence length="171" mass="18434">MAATALAALRTSEQAQVLTNLLRSHPELAAEAEWHATTLLSAPSYEEVSMALAKTLTGYEFCDMDAPDVGVCDPDDACAYLVDKAVEPYLAEIQRRAALGLVNAAHGIATGVLMCLYGLREYERCTEHVLGSAGDLVDYARRVTILLEQLDIPLPERNLAMACPTWPLAAG</sequence>